<dbReference type="Proteomes" id="UP001432027">
    <property type="component" value="Unassembled WGS sequence"/>
</dbReference>
<feature type="region of interest" description="Disordered" evidence="1">
    <location>
        <begin position="73"/>
        <end position="121"/>
    </location>
</feature>
<feature type="compositionally biased region" description="Basic residues" evidence="1">
    <location>
        <begin position="73"/>
        <end position="100"/>
    </location>
</feature>
<evidence type="ECO:0000313" key="3">
    <source>
        <dbReference type="EMBL" id="GMT02719.1"/>
    </source>
</evidence>
<feature type="compositionally biased region" description="Polar residues" evidence="1">
    <location>
        <begin position="1"/>
        <end position="14"/>
    </location>
</feature>
<dbReference type="AlphaFoldDB" id="A0AAV5ULY4"/>
<gene>
    <name evidence="2" type="ORF">PENTCL1PPCAC_24891</name>
    <name evidence="3" type="ORF">PENTCL1PPCAC_24893</name>
    <name evidence="4" type="ORF">PENTCL1PPCAC_30275</name>
    <name evidence="5" type="ORF">PENTCL1PPCAC_30277</name>
</gene>
<evidence type="ECO:0000313" key="6">
    <source>
        <dbReference type="Proteomes" id="UP001432027"/>
    </source>
</evidence>
<organism evidence="4 6">
    <name type="scientific">Pristionchus entomophagus</name>
    <dbReference type="NCBI Taxonomy" id="358040"/>
    <lineage>
        <taxon>Eukaryota</taxon>
        <taxon>Metazoa</taxon>
        <taxon>Ecdysozoa</taxon>
        <taxon>Nematoda</taxon>
        <taxon>Chromadorea</taxon>
        <taxon>Rhabditida</taxon>
        <taxon>Rhabditina</taxon>
        <taxon>Diplogasteromorpha</taxon>
        <taxon>Diplogasteroidea</taxon>
        <taxon>Neodiplogasteridae</taxon>
        <taxon>Pristionchus</taxon>
    </lineage>
</organism>
<dbReference type="EMBL" id="BTSX01000006">
    <property type="protein sequence ID" value="GMT02719.1"/>
    <property type="molecule type" value="Genomic_DNA"/>
</dbReference>
<dbReference type="EMBL" id="BTSX01000011">
    <property type="protein sequence ID" value="GMT08101.1"/>
    <property type="molecule type" value="Genomic_DNA"/>
</dbReference>
<sequence length="301" mass="33675">SASTPKYGSMTMQKPKSKGVLPAKEDKLMYEDILRLPTVPRGVIGDTQYPTMSIDRVQGLLKSENPLKTLVKKKRDPKAKKSVKKEKNSKKVQKWTKRNFTRQEQANRIGSDPGSSDDDGCTGKCRCCSEIVILKRSKSILERENLLITRDLAEEKAKSTNASKRAAQMDMAAQTEIDDGTIKKARPSDVGIPGSSKDHVSKKNLQRNTWTKEEDQEVLRLAELYMAIPGLMDKGTGASQALADFITQTKGMLYGRSGMQSHLSSLKKSNYEYSVMIQRAIAKREQIIEKMLKEARASDED</sequence>
<name>A0AAV5ULY4_9BILA</name>
<evidence type="ECO:0000256" key="1">
    <source>
        <dbReference type="SAM" id="MobiDB-lite"/>
    </source>
</evidence>
<evidence type="ECO:0000313" key="4">
    <source>
        <dbReference type="EMBL" id="GMT08101.1"/>
    </source>
</evidence>
<feature type="region of interest" description="Disordered" evidence="1">
    <location>
        <begin position="1"/>
        <end position="23"/>
    </location>
</feature>
<feature type="region of interest" description="Disordered" evidence="1">
    <location>
        <begin position="183"/>
        <end position="209"/>
    </location>
</feature>
<protein>
    <submittedName>
        <fullName evidence="4">Uncharacterized protein</fullName>
    </submittedName>
</protein>
<accession>A0AAV5ULY4</accession>
<dbReference type="EMBL" id="BTSX01000011">
    <property type="protein sequence ID" value="GMT08103.1"/>
    <property type="molecule type" value="Genomic_DNA"/>
</dbReference>
<proteinExistence type="predicted"/>
<reference evidence="4" key="1">
    <citation type="submission" date="2023-10" db="EMBL/GenBank/DDBJ databases">
        <title>Genome assembly of Pristionchus species.</title>
        <authorList>
            <person name="Yoshida K."/>
            <person name="Sommer R.J."/>
        </authorList>
    </citation>
    <scope>NUCLEOTIDE SEQUENCE</scope>
    <source>
        <strain evidence="4">RS0144</strain>
    </source>
</reference>
<dbReference type="EMBL" id="BTSX01000006">
    <property type="protein sequence ID" value="GMT02717.1"/>
    <property type="molecule type" value="Genomic_DNA"/>
</dbReference>
<evidence type="ECO:0000313" key="5">
    <source>
        <dbReference type="EMBL" id="GMT08103.1"/>
    </source>
</evidence>
<keyword evidence="6" id="KW-1185">Reference proteome</keyword>
<evidence type="ECO:0000313" key="2">
    <source>
        <dbReference type="EMBL" id="GMT02717.1"/>
    </source>
</evidence>
<comment type="caution">
    <text evidence="4">The sequence shown here is derived from an EMBL/GenBank/DDBJ whole genome shotgun (WGS) entry which is preliminary data.</text>
</comment>
<feature type="non-terminal residue" evidence="4">
    <location>
        <position position="1"/>
    </location>
</feature>